<evidence type="ECO:0000313" key="2">
    <source>
        <dbReference type="EMBL" id="KAJ2933965.1"/>
    </source>
</evidence>
<evidence type="ECO:0000313" key="3">
    <source>
        <dbReference type="Proteomes" id="UP001140091"/>
    </source>
</evidence>
<dbReference type="AlphaFoldDB" id="A0A9W8MJ74"/>
<dbReference type="Proteomes" id="UP001140091">
    <property type="component" value="Unassembled WGS sequence"/>
</dbReference>
<dbReference type="OrthoDB" id="10439823at2759"/>
<evidence type="ECO:0000256" key="1">
    <source>
        <dbReference type="SAM" id="SignalP"/>
    </source>
</evidence>
<name>A0A9W8MJ74_9AGAR</name>
<dbReference type="EMBL" id="JANBPK010000730">
    <property type="protein sequence ID" value="KAJ2933965.1"/>
    <property type="molecule type" value="Genomic_DNA"/>
</dbReference>
<keyword evidence="3" id="KW-1185">Reference proteome</keyword>
<comment type="caution">
    <text evidence="2">The sequence shown here is derived from an EMBL/GenBank/DDBJ whole genome shotgun (WGS) entry which is preliminary data.</text>
</comment>
<accession>A0A9W8MJ74</accession>
<gene>
    <name evidence="2" type="ORF">H1R20_g3148</name>
</gene>
<protein>
    <submittedName>
        <fullName evidence="2">Uncharacterized protein</fullName>
    </submittedName>
</protein>
<feature type="signal peptide" evidence="1">
    <location>
        <begin position="1"/>
        <end position="20"/>
    </location>
</feature>
<reference evidence="2" key="1">
    <citation type="submission" date="2022-06" db="EMBL/GenBank/DDBJ databases">
        <title>Genome Sequence of Candolleomyces eurysporus.</title>
        <authorList>
            <person name="Buettner E."/>
        </authorList>
    </citation>
    <scope>NUCLEOTIDE SEQUENCE</scope>
    <source>
        <strain evidence="2">VTCC 930004</strain>
    </source>
</reference>
<feature type="non-terminal residue" evidence="2">
    <location>
        <position position="1"/>
    </location>
</feature>
<feature type="chain" id="PRO_5040855608" evidence="1">
    <location>
        <begin position="21"/>
        <end position="168"/>
    </location>
</feature>
<keyword evidence="1" id="KW-0732">Signal</keyword>
<sequence length="168" mass="18575">MVQASTLLVAAAFVVAPVLAAPAPALPQYLESSAVTRRSIDNPDLIDIEAREPSFWGGVTRVAPLLLRRDEEGNVYVRELGADEVAYLEARQPGFFDKVRFGKKGGGVVKVARPITRPASSLGLRELDDGIYLEEREYDPSDFSLEERNLLDVDDVLEVEARFLDELD</sequence>
<organism evidence="2 3">
    <name type="scientific">Candolleomyces eurysporus</name>
    <dbReference type="NCBI Taxonomy" id="2828524"/>
    <lineage>
        <taxon>Eukaryota</taxon>
        <taxon>Fungi</taxon>
        <taxon>Dikarya</taxon>
        <taxon>Basidiomycota</taxon>
        <taxon>Agaricomycotina</taxon>
        <taxon>Agaricomycetes</taxon>
        <taxon>Agaricomycetidae</taxon>
        <taxon>Agaricales</taxon>
        <taxon>Agaricineae</taxon>
        <taxon>Psathyrellaceae</taxon>
        <taxon>Candolleomyces</taxon>
    </lineage>
</organism>
<proteinExistence type="predicted"/>